<keyword evidence="1" id="KW-0732">Signal</keyword>
<feature type="signal peptide" evidence="1">
    <location>
        <begin position="1"/>
        <end position="26"/>
    </location>
</feature>
<evidence type="ECO:0000313" key="3">
    <source>
        <dbReference type="EMBL" id="MDN7129295.1"/>
    </source>
</evidence>
<dbReference type="AlphaFoldDB" id="A0AAW7R1J1"/>
<comment type="caution">
    <text evidence="2">The sequence shown here is derived from an EMBL/GenBank/DDBJ whole genome shotgun (WGS) entry which is preliminary data.</text>
</comment>
<keyword evidence="4" id="KW-1185">Reference proteome</keyword>
<name>A0AAW7R1J1_9GAMM</name>
<reference evidence="4 5" key="1">
    <citation type="submission" date="2021-03" db="EMBL/GenBank/DDBJ databases">
        <title>Pseudidiomarina terrestris, a new bacterium isolated from saline soil.</title>
        <authorList>
            <person name="Galisteo C."/>
            <person name="De La Haba R."/>
            <person name="Sanchez-Porro C."/>
            <person name="Ventosa A."/>
        </authorList>
    </citation>
    <scope>NUCLEOTIDE SEQUENCE [LARGE SCALE GENOMIC DNA]</scope>
    <source>
        <strain evidence="2 5">1APP75-32.1</strain>
        <strain evidence="4">1APR75-15</strain>
        <strain evidence="3">1ASR75-15</strain>
    </source>
</reference>
<feature type="chain" id="PRO_5043566526" evidence="1">
    <location>
        <begin position="27"/>
        <end position="346"/>
    </location>
</feature>
<dbReference type="RefSeq" id="WP_301774401.1">
    <property type="nucleotide sequence ID" value="NZ_JAGGJB010000003.1"/>
</dbReference>
<gene>
    <name evidence="2" type="ORF">J6I90_05935</name>
    <name evidence="3" type="ORF">J6I92_05370</name>
</gene>
<dbReference type="Proteomes" id="UP001169492">
    <property type="component" value="Unassembled WGS sequence"/>
</dbReference>
<dbReference type="Proteomes" id="UP001169491">
    <property type="component" value="Unassembled WGS sequence"/>
</dbReference>
<dbReference type="EMBL" id="JAGGJB010000003">
    <property type="protein sequence ID" value="MDN7124414.1"/>
    <property type="molecule type" value="Genomic_DNA"/>
</dbReference>
<evidence type="ECO:0000256" key="1">
    <source>
        <dbReference type="SAM" id="SignalP"/>
    </source>
</evidence>
<evidence type="ECO:0000313" key="5">
    <source>
        <dbReference type="Proteomes" id="UP001169492"/>
    </source>
</evidence>
<protein>
    <submittedName>
        <fullName evidence="2">Thrombospondin type 3 repeat-containing protein</fullName>
    </submittedName>
</protein>
<accession>A0AAW7R1J1</accession>
<dbReference type="EMBL" id="JAGGJC010000001">
    <property type="protein sequence ID" value="MDN7129295.1"/>
    <property type="molecule type" value="Genomic_DNA"/>
</dbReference>
<evidence type="ECO:0000313" key="2">
    <source>
        <dbReference type="EMBL" id="MDN7124414.1"/>
    </source>
</evidence>
<organism evidence="2 5">
    <name type="scientific">Pseudidiomarina terrestris</name>
    <dbReference type="NCBI Taxonomy" id="2820060"/>
    <lineage>
        <taxon>Bacteria</taxon>
        <taxon>Pseudomonadati</taxon>
        <taxon>Pseudomonadota</taxon>
        <taxon>Gammaproteobacteria</taxon>
        <taxon>Alteromonadales</taxon>
        <taxon>Idiomarinaceae</taxon>
        <taxon>Pseudidiomarina</taxon>
    </lineage>
</organism>
<sequence>MRSICSFLLVSGVIAVTSLFSQPLHAQAPGQQTVVIEGDIFESNIAELQPYQEFFPLRFVASVGENPATAQLMFDEPNAKFYWSSTFEIAMQIFGPENNLIFEQSLNIEGASGEEFGDNIAAFTFNSGEESEQMMEGAFWGALLSSEAGFQIHEVALGNPPFGSGPEEPQGETGPVPMLIFPGMGSLFADTTNYPVLATGETFQPFQYNFDNDEPMLEREVASTGGFASGIALAISYGDLDSDGDGVPDLVDSCPASILNENVLFGEVDSGVTNRVDENGCSIMDRYAKCEAEAAEEPSSPWGWFQPVYSGPSYCEKQVVYGLQDDGVIDYTEGRMLRNALNTSYN</sequence>
<proteinExistence type="predicted"/>
<evidence type="ECO:0000313" key="4">
    <source>
        <dbReference type="Proteomes" id="UP001169491"/>
    </source>
</evidence>